<dbReference type="PANTHER" id="PTHR34595:SF2">
    <property type="entry name" value="BLR2978 PROTEIN"/>
    <property type="match status" value="1"/>
</dbReference>
<evidence type="ECO:0000313" key="5">
    <source>
        <dbReference type="Proteomes" id="UP000048984"/>
    </source>
</evidence>
<dbReference type="InterPro" id="IPR007296">
    <property type="entry name" value="DUF403"/>
</dbReference>
<gene>
    <name evidence="4" type="ORF">ABB55_10245</name>
</gene>
<evidence type="ECO:0000256" key="1">
    <source>
        <dbReference type="SAM" id="MobiDB-lite"/>
    </source>
</evidence>
<accession>A0A0P6WLT3</accession>
<dbReference type="STRING" id="665126.ABB55_10245"/>
<dbReference type="InterPro" id="IPR025841">
    <property type="entry name" value="CP_ATPgrasp_2"/>
</dbReference>
<evidence type="ECO:0000259" key="2">
    <source>
        <dbReference type="Pfam" id="PF04168"/>
    </source>
</evidence>
<reference evidence="4 5" key="1">
    <citation type="submission" date="2015-09" db="EMBL/GenBank/DDBJ databases">
        <authorList>
            <person name="Jackson K.R."/>
            <person name="Lunt B.L."/>
            <person name="Fisher J.N.B."/>
            <person name="Gardner A.V."/>
            <person name="Bailey M.E."/>
            <person name="Deus L.M."/>
            <person name="Earl A.S."/>
            <person name="Gibby P.D."/>
            <person name="Hartmann K.A."/>
            <person name="Liu J.E."/>
            <person name="Manci A.M."/>
            <person name="Nielsen D.A."/>
            <person name="Solomon M.B."/>
            <person name="Breakwell D.P."/>
            <person name="Burnett S.H."/>
            <person name="Grose J.H."/>
        </authorList>
    </citation>
    <scope>NUCLEOTIDE SEQUENCE [LARGE SCALE GENOMIC DNA]</scope>
    <source>
        <strain evidence="4 5">16</strain>
    </source>
</reference>
<feature type="compositionally biased region" description="Gly residues" evidence="1">
    <location>
        <begin position="843"/>
        <end position="855"/>
    </location>
</feature>
<sequence length="855" mass="92217">MRFAGSAGAPGSEAVRALMAGYRPEAGVHDEMMAEDGRPRAHWLPLLNLLAGLGPNEVRRRFALADRHLADAGVVYRVYGDETGAERPWPLSHLPLVLAETDWSTLAAGVVQRAELLEAILADLYGPADLVRQGHLPAALVAGNGEFLRPLVGVKPAGGHHLHVFAADVTRGPDGRWWVLGDRTQAPSGAGYAIENRIALSSRGLPDVFRALRIERLTRFFQALRSGLAKASGRDEPRIALLSPGPANETYFEHAYLARVLGFLLVEGGDLSVRGDQVWLRTVEGPIRADVILRRLDADFADPLELNAHSRIGVPGLMQAVRAGTVVIANALGAGLVEAPALMPFLPALSRHLLGEDLRLSNLATWWCGDPDARAAVIGDIRAKALAPAFGRTLRGTLDNMGVNGADLSPEDLKRLIAAMERRGTDFVGQEPVRLATTPVFERGRLQPRPFALRVFAVRGPDGWTVMPGGLCRISDRPDARALSMQRGGRSADVWVATGAAPEPSLLVPDPDQVEIRRDTGALPSRAADNLYWLGRYLERTEATLRLARSLAGQTSDDGPDTGDGPSTRHVADLLAAWGATPFGLDDYAEIVREALGGTSVGAAPQLAREARRTASVVRDRLSPDAWRALADLTAVFPRPSSERNETVGDVDRDGDEDEADLFAAADLGLRTIAAFTGLAHENMYRPSGWRFLDMGARIERAIAVARYARRLAEPEAGSNLLIRLLELTDSQIVHRARYISGPSVKTVLDLVLLDETHPRSAAFQLDRLVEHLTHLSSRHDGRADDAARAALRLAALLKSADPAEFDADMIMDVEIRLMKLSDAITRRYFGESAGEEPADEIGPGGGSMGETGGP</sequence>
<organism evidence="4 5">
    <name type="scientific">Prosthecodimorpha hirschii</name>
    <dbReference type="NCBI Taxonomy" id="665126"/>
    <lineage>
        <taxon>Bacteria</taxon>
        <taxon>Pseudomonadati</taxon>
        <taxon>Pseudomonadota</taxon>
        <taxon>Alphaproteobacteria</taxon>
        <taxon>Hyphomicrobiales</taxon>
        <taxon>Ancalomicrobiaceae</taxon>
        <taxon>Prosthecodimorpha</taxon>
    </lineage>
</organism>
<feature type="domain" description="Circularly permuted ATP-grasp type 2" evidence="3">
    <location>
        <begin position="95"/>
        <end position="474"/>
    </location>
</feature>
<dbReference type="InterPro" id="IPR051680">
    <property type="entry name" value="ATP-dep_Glu-Cys_Ligase-2"/>
</dbReference>
<proteinExistence type="predicted"/>
<dbReference type="AlphaFoldDB" id="A0A0P6WLT3"/>
<feature type="domain" description="DUF403" evidence="2">
    <location>
        <begin position="523"/>
        <end position="830"/>
    </location>
</feature>
<evidence type="ECO:0000313" key="4">
    <source>
        <dbReference type="EMBL" id="KPL55796.1"/>
    </source>
</evidence>
<dbReference type="PANTHER" id="PTHR34595">
    <property type="entry name" value="BLR5612 PROTEIN"/>
    <property type="match status" value="1"/>
</dbReference>
<feature type="region of interest" description="Disordered" evidence="1">
    <location>
        <begin position="832"/>
        <end position="855"/>
    </location>
</feature>
<dbReference type="SUPFAM" id="SSF56059">
    <property type="entry name" value="Glutathione synthetase ATP-binding domain-like"/>
    <property type="match status" value="1"/>
</dbReference>
<keyword evidence="5" id="KW-1185">Reference proteome</keyword>
<comment type="caution">
    <text evidence="4">The sequence shown here is derived from an EMBL/GenBank/DDBJ whole genome shotgun (WGS) entry which is preliminary data.</text>
</comment>
<evidence type="ECO:0000259" key="3">
    <source>
        <dbReference type="Pfam" id="PF14403"/>
    </source>
</evidence>
<name>A0A0P6WLT3_9HYPH</name>
<reference evidence="4 5" key="2">
    <citation type="submission" date="2015-10" db="EMBL/GenBank/DDBJ databases">
        <title>Draft Genome Sequence of Prosthecomicrobium hirschii ATCC 27832.</title>
        <authorList>
            <person name="Daniel J."/>
            <person name="Givan S.A."/>
            <person name="Brun Y.V."/>
            <person name="Brown P.J."/>
        </authorList>
    </citation>
    <scope>NUCLEOTIDE SEQUENCE [LARGE SCALE GENOMIC DNA]</scope>
    <source>
        <strain evidence="4 5">16</strain>
    </source>
</reference>
<dbReference type="EMBL" id="LJYW01000001">
    <property type="protein sequence ID" value="KPL55796.1"/>
    <property type="molecule type" value="Genomic_DNA"/>
</dbReference>
<dbReference type="Pfam" id="PF04168">
    <property type="entry name" value="Alpha-E"/>
    <property type="match status" value="1"/>
</dbReference>
<dbReference type="Proteomes" id="UP000048984">
    <property type="component" value="Unassembled WGS sequence"/>
</dbReference>
<dbReference type="Gene3D" id="3.40.50.11290">
    <property type="match status" value="1"/>
</dbReference>
<dbReference type="Pfam" id="PF14403">
    <property type="entry name" value="CP_ATPgrasp_2"/>
    <property type="match status" value="1"/>
</dbReference>
<protein>
    <submittedName>
        <fullName evidence="4">Uncharacterized protein</fullName>
    </submittedName>
</protein>